<dbReference type="Pfam" id="PF07992">
    <property type="entry name" value="Pyr_redox_2"/>
    <property type="match status" value="1"/>
</dbReference>
<keyword evidence="3" id="KW-0274">FAD</keyword>
<dbReference type="SUPFAM" id="SSF51905">
    <property type="entry name" value="FAD/NAD(P)-binding domain"/>
    <property type="match status" value="2"/>
</dbReference>
<dbReference type="PRINTS" id="PR00368">
    <property type="entry name" value="FADPNR"/>
</dbReference>
<proteinExistence type="predicted"/>
<dbReference type="InterPro" id="IPR023753">
    <property type="entry name" value="FAD/NAD-binding_dom"/>
</dbReference>
<dbReference type="InterPro" id="IPR028202">
    <property type="entry name" value="Reductase_C"/>
</dbReference>
<dbReference type="PANTHER" id="PTHR43557:SF2">
    <property type="entry name" value="RIESKE DOMAIN-CONTAINING PROTEIN-RELATED"/>
    <property type="match status" value="1"/>
</dbReference>
<gene>
    <name evidence="7" type="ORF">P8192_02950</name>
</gene>
<dbReference type="InterPro" id="IPR050446">
    <property type="entry name" value="FAD-oxidoreductase/Apoptosis"/>
</dbReference>
<protein>
    <submittedName>
        <fullName evidence="7">FAD-dependent oxidoreductase</fullName>
    </submittedName>
</protein>
<evidence type="ECO:0000259" key="6">
    <source>
        <dbReference type="Pfam" id="PF14759"/>
    </source>
</evidence>
<dbReference type="Proteomes" id="UP001219037">
    <property type="component" value="Chromosome"/>
</dbReference>
<dbReference type="Pfam" id="PF14759">
    <property type="entry name" value="Reductase_C"/>
    <property type="match status" value="1"/>
</dbReference>
<keyword evidence="8" id="KW-1185">Reference proteome</keyword>
<dbReference type="PRINTS" id="PR00411">
    <property type="entry name" value="PNDRDTASEI"/>
</dbReference>
<dbReference type="InterPro" id="IPR036188">
    <property type="entry name" value="FAD/NAD-bd_sf"/>
</dbReference>
<name>A0ABY8H7H9_9MICC</name>
<reference evidence="7 8" key="1">
    <citation type="submission" date="2023-04" db="EMBL/GenBank/DDBJ databases">
        <title>Funneling lignin-derived compounds into biodiesel using alkali-halophilic Citricoccus sp. P2.</title>
        <authorList>
            <person name="Luo C.-B."/>
        </authorList>
    </citation>
    <scope>NUCLEOTIDE SEQUENCE [LARGE SCALE GENOMIC DNA]</scope>
    <source>
        <strain evidence="7 8">P2</strain>
    </source>
</reference>
<keyword evidence="4" id="KW-0560">Oxidoreductase</keyword>
<evidence type="ECO:0000259" key="5">
    <source>
        <dbReference type="Pfam" id="PF07992"/>
    </source>
</evidence>
<dbReference type="PANTHER" id="PTHR43557">
    <property type="entry name" value="APOPTOSIS-INDUCING FACTOR 1"/>
    <property type="match status" value="1"/>
</dbReference>
<dbReference type="Gene3D" id="3.50.50.60">
    <property type="entry name" value="FAD/NAD(P)-binding domain"/>
    <property type="match status" value="2"/>
</dbReference>
<dbReference type="InterPro" id="IPR016156">
    <property type="entry name" value="FAD/NAD-linked_Rdtase_dimer_sf"/>
</dbReference>
<evidence type="ECO:0000256" key="4">
    <source>
        <dbReference type="ARBA" id="ARBA00023002"/>
    </source>
</evidence>
<evidence type="ECO:0000256" key="1">
    <source>
        <dbReference type="ARBA" id="ARBA00001974"/>
    </source>
</evidence>
<evidence type="ECO:0000313" key="8">
    <source>
        <dbReference type="Proteomes" id="UP001219037"/>
    </source>
</evidence>
<keyword evidence="2" id="KW-0285">Flavoprotein</keyword>
<organism evidence="7 8">
    <name type="scientific">Citricoccus muralis</name>
    <dbReference type="NCBI Taxonomy" id="169134"/>
    <lineage>
        <taxon>Bacteria</taxon>
        <taxon>Bacillati</taxon>
        <taxon>Actinomycetota</taxon>
        <taxon>Actinomycetes</taxon>
        <taxon>Micrococcales</taxon>
        <taxon>Micrococcaceae</taxon>
        <taxon>Citricoccus</taxon>
    </lineage>
</organism>
<dbReference type="Gene3D" id="3.30.390.30">
    <property type="match status" value="1"/>
</dbReference>
<feature type="domain" description="FAD/NAD(P)-binding" evidence="5">
    <location>
        <begin position="2"/>
        <end position="301"/>
    </location>
</feature>
<dbReference type="EMBL" id="CP121252">
    <property type="protein sequence ID" value="WFP17100.1"/>
    <property type="molecule type" value="Genomic_DNA"/>
</dbReference>
<comment type="cofactor">
    <cofactor evidence="1">
        <name>FAD</name>
        <dbReference type="ChEBI" id="CHEBI:57692"/>
    </cofactor>
</comment>
<evidence type="ECO:0000256" key="3">
    <source>
        <dbReference type="ARBA" id="ARBA00022827"/>
    </source>
</evidence>
<dbReference type="SUPFAM" id="SSF55424">
    <property type="entry name" value="FAD/NAD-linked reductases, dimerisation (C-terminal) domain"/>
    <property type="match status" value="1"/>
</dbReference>
<evidence type="ECO:0000313" key="7">
    <source>
        <dbReference type="EMBL" id="WFP17100.1"/>
    </source>
</evidence>
<accession>A0ABY8H7H9</accession>
<feature type="domain" description="Reductase C-terminal" evidence="6">
    <location>
        <begin position="320"/>
        <end position="401"/>
    </location>
</feature>
<evidence type="ECO:0000256" key="2">
    <source>
        <dbReference type="ARBA" id="ARBA00022630"/>
    </source>
</evidence>
<sequence>MTTVIIGGGQAGVQVADSLRAGGYGEEITMVTDEAPWPYQRPPLSKELMNTAGAIKPLPLRPEMFFCDNDINLVRGTAATGIDRRRQTVRLADGQQLPYSQLVMATGARVRPLGIAGADLPGVFGLRTLEDAKRLESAIRPGAKVVIVGAGFIGLECASGLRALGCDIIILESGSRAMKRTSSPVMSEWFAEAHRSTGIDLKFEERIARIDTTPGGQQLVALSTLGNRYEADVVVCGNGVMANDTLGAKAGLDVDDGILVDSSLRTSDPKIVAVGDCARFPSVHAGTRARLESVQNATAQGRHAASTILGGTDAYRAVPWFWSVQGKNKLQIAGIVGANDRRITVGQPDEGKFSVMNFQRNILTSVESVNQPAVHMAARRALEHAILVTYDQAVEPGFSLVTATKAQQASAA</sequence>
<dbReference type="RefSeq" id="WP_278158376.1">
    <property type="nucleotide sequence ID" value="NZ_CP121252.1"/>
</dbReference>